<keyword evidence="9" id="KW-1185">Reference proteome</keyword>
<evidence type="ECO:0000256" key="6">
    <source>
        <dbReference type="ARBA" id="ARBA00022840"/>
    </source>
</evidence>
<name>C5KXL8_PERM5</name>
<dbReference type="Gene3D" id="3.40.1190.20">
    <property type="match status" value="1"/>
</dbReference>
<protein>
    <recommendedName>
        <fullName evidence="2">pyridoxal kinase</fullName>
        <ecNumber evidence="2">2.7.1.35</ecNumber>
    </recommendedName>
</protein>
<dbReference type="InterPro" id="IPR013749">
    <property type="entry name" value="PM/HMP-P_kinase-1"/>
</dbReference>
<evidence type="ECO:0000256" key="4">
    <source>
        <dbReference type="ARBA" id="ARBA00022741"/>
    </source>
</evidence>
<dbReference type="NCBIfam" id="TIGR00687">
    <property type="entry name" value="pyridox_kin"/>
    <property type="match status" value="1"/>
</dbReference>
<dbReference type="OrthoDB" id="3689at2759"/>
<dbReference type="Proteomes" id="UP000007800">
    <property type="component" value="Unassembled WGS sequence"/>
</dbReference>
<keyword evidence="5 8" id="KW-0418">Kinase</keyword>
<feature type="domain" description="Pyridoxamine kinase/Phosphomethylpyrimidine kinase" evidence="7">
    <location>
        <begin position="133"/>
        <end position="273"/>
    </location>
</feature>
<accession>C5KXL8</accession>
<gene>
    <name evidence="8" type="ORF">Pmar_PMAR000787</name>
</gene>
<keyword evidence="3" id="KW-0808">Transferase</keyword>
<evidence type="ECO:0000256" key="2">
    <source>
        <dbReference type="ARBA" id="ARBA00012104"/>
    </source>
</evidence>
<dbReference type="InterPro" id="IPR004625">
    <property type="entry name" value="PyrdxlKinase"/>
</dbReference>
<dbReference type="CDD" id="cd01173">
    <property type="entry name" value="pyridoxal_pyridoxamine_kinase"/>
    <property type="match status" value="1"/>
</dbReference>
<dbReference type="SUPFAM" id="SSF53613">
    <property type="entry name" value="Ribokinase-like"/>
    <property type="match status" value="1"/>
</dbReference>
<keyword evidence="6" id="KW-0067">ATP-binding</keyword>
<evidence type="ECO:0000259" key="7">
    <source>
        <dbReference type="Pfam" id="PF08543"/>
    </source>
</evidence>
<evidence type="ECO:0000256" key="5">
    <source>
        <dbReference type="ARBA" id="ARBA00022777"/>
    </source>
</evidence>
<keyword evidence="4" id="KW-0547">Nucleotide-binding</keyword>
<dbReference type="RefSeq" id="XP_002778947.1">
    <property type="nucleotide sequence ID" value="XM_002778901.1"/>
</dbReference>
<dbReference type="PANTHER" id="PTHR10534">
    <property type="entry name" value="PYRIDOXAL KINASE"/>
    <property type="match status" value="1"/>
</dbReference>
<dbReference type="GO" id="GO:0008478">
    <property type="term" value="F:pyridoxal kinase activity"/>
    <property type="evidence" value="ECO:0007669"/>
    <property type="project" value="UniProtKB-EC"/>
</dbReference>
<organism evidence="9">
    <name type="scientific">Perkinsus marinus (strain ATCC 50983 / TXsc)</name>
    <dbReference type="NCBI Taxonomy" id="423536"/>
    <lineage>
        <taxon>Eukaryota</taxon>
        <taxon>Sar</taxon>
        <taxon>Alveolata</taxon>
        <taxon>Perkinsozoa</taxon>
        <taxon>Perkinsea</taxon>
        <taxon>Perkinsida</taxon>
        <taxon>Perkinsidae</taxon>
        <taxon>Perkinsus</taxon>
    </lineage>
</organism>
<evidence type="ECO:0000256" key="1">
    <source>
        <dbReference type="ARBA" id="ARBA00008805"/>
    </source>
</evidence>
<dbReference type="GO" id="GO:0009443">
    <property type="term" value="P:pyridoxal 5'-phosphate salvage"/>
    <property type="evidence" value="ECO:0007669"/>
    <property type="project" value="InterPro"/>
</dbReference>
<evidence type="ECO:0000313" key="8">
    <source>
        <dbReference type="EMBL" id="EER10742.1"/>
    </source>
</evidence>
<dbReference type="EMBL" id="GG677256">
    <property type="protein sequence ID" value="EER10742.1"/>
    <property type="molecule type" value="Genomic_DNA"/>
</dbReference>
<dbReference type="Pfam" id="PF08543">
    <property type="entry name" value="Phos_pyr_kin"/>
    <property type="match status" value="1"/>
</dbReference>
<proteinExistence type="inferred from homology"/>
<dbReference type="EC" id="2.7.1.35" evidence="2"/>
<comment type="similarity">
    <text evidence="1">Belongs to the pyridoxine kinase family.</text>
</comment>
<evidence type="ECO:0000256" key="3">
    <source>
        <dbReference type="ARBA" id="ARBA00022679"/>
    </source>
</evidence>
<dbReference type="OMA" id="HTQYGQW"/>
<dbReference type="GeneID" id="9039052"/>
<evidence type="ECO:0000313" key="9">
    <source>
        <dbReference type="Proteomes" id="UP000007800"/>
    </source>
</evidence>
<dbReference type="InParanoid" id="C5KXL8"/>
<dbReference type="GO" id="GO:0005524">
    <property type="term" value="F:ATP binding"/>
    <property type="evidence" value="ECO:0007669"/>
    <property type="project" value="UniProtKB-KW"/>
</dbReference>
<reference evidence="8 9" key="1">
    <citation type="submission" date="2008-07" db="EMBL/GenBank/DDBJ databases">
        <authorList>
            <person name="El-Sayed N."/>
            <person name="Caler E."/>
            <person name="Inman J."/>
            <person name="Amedeo P."/>
            <person name="Hass B."/>
            <person name="Wortman J."/>
        </authorList>
    </citation>
    <scope>NUCLEOTIDE SEQUENCE [LARGE SCALE GENOMIC DNA]</scope>
    <source>
        <strain evidence="9">ATCC 50983 / TXsc</strain>
    </source>
</reference>
<sequence length="310" mass="34423">MKASSTEDPGHVLAIQSHVVHGYVGNRACVFPLQLLGFEVDFVNSVQLSNHTGYRTFKGQVLDGTDLKCLVDGLDENSLLSSYTHMVTGYIGSASFLAEVEALFIECVHSAIICSTFAILFWEITIKECEYVPENLIPEYRARILPLASVITPNQFEVEKLTGRSAIKDDSELFMAVDELHRMGPGLISVTSTNLPEQSATKVIMLASEVDKESGRRTRYRMELPSIEGNYTGTGDLTTALLMAFYTQFGVKEAMTKTGSVLQSVINRTRDYHEAHSGVPGNPPELRLIQSKRDIENPCTQYDITTWIDE</sequence>
<dbReference type="InterPro" id="IPR029056">
    <property type="entry name" value="Ribokinase-like"/>
</dbReference>
<dbReference type="GO" id="GO:0005829">
    <property type="term" value="C:cytosol"/>
    <property type="evidence" value="ECO:0007669"/>
    <property type="project" value="TreeGrafter"/>
</dbReference>
<dbReference type="AlphaFoldDB" id="C5KXL8"/>
<dbReference type="PANTHER" id="PTHR10534:SF2">
    <property type="entry name" value="PYRIDOXAL KINASE"/>
    <property type="match status" value="1"/>
</dbReference>